<dbReference type="InterPro" id="IPR008962">
    <property type="entry name" value="PapD-like_sf"/>
</dbReference>
<gene>
    <name evidence="9" type="ORF">HHUSO_G28028</name>
</gene>
<dbReference type="InterPro" id="IPR056307">
    <property type="entry name" value="Ig-CFAP74_3rd"/>
</dbReference>
<feature type="domain" description="CFAP74 third Ig-like" evidence="7">
    <location>
        <begin position="884"/>
        <end position="996"/>
    </location>
</feature>
<feature type="compositionally biased region" description="Polar residues" evidence="4">
    <location>
        <begin position="777"/>
        <end position="794"/>
    </location>
</feature>
<comment type="caution">
    <text evidence="9">The sequence shown here is derived from an EMBL/GenBank/DDBJ whole genome shotgun (WGS) entry which is preliminary data.</text>
</comment>
<feature type="region of interest" description="Disordered" evidence="4">
    <location>
        <begin position="23"/>
        <end position="59"/>
    </location>
</feature>
<dbReference type="InterPro" id="IPR013783">
    <property type="entry name" value="Ig-like_fold"/>
</dbReference>
<feature type="compositionally biased region" description="Basic and acidic residues" evidence="4">
    <location>
        <begin position="1218"/>
        <end position="1229"/>
    </location>
</feature>
<accession>A0ABR0YI40</accession>
<dbReference type="Pfam" id="PF24771">
    <property type="entry name" value="Ig_CFAP74_1st"/>
    <property type="match status" value="1"/>
</dbReference>
<keyword evidence="9" id="KW-0966">Cell projection</keyword>
<name>A0ABR0YI40_HUSHU</name>
<feature type="compositionally biased region" description="Polar residues" evidence="4">
    <location>
        <begin position="1516"/>
        <end position="1529"/>
    </location>
</feature>
<feature type="domain" description="CFAP74 fourth Ig-like" evidence="8">
    <location>
        <begin position="1002"/>
        <end position="1096"/>
    </location>
</feature>
<evidence type="ECO:0000313" key="9">
    <source>
        <dbReference type="EMBL" id="KAK6472317.1"/>
    </source>
</evidence>
<evidence type="ECO:0000313" key="10">
    <source>
        <dbReference type="Proteomes" id="UP001369086"/>
    </source>
</evidence>
<evidence type="ECO:0000259" key="6">
    <source>
        <dbReference type="Pfam" id="PF24770"/>
    </source>
</evidence>
<sequence>MGVRLTVSVSVFVPGLSMEIPDFTSGSEGENALLSEEQSPTQKMWTDEETEDEETGEEGFKDEEMLFPKSVDDFGFSSESSWDGDEADLAVDFDVIKKMSYAERSRMYKLRRNLDQLDSFHKQKEYEVLKAREEQKTCRLRIVELEKQRVDVEEEISEQEKAQNTAALFRLRALHRRLCVELQGEEDLESQIELVLGENEYELCQVEVEQGRFSSLRREVQRDEEKSETQRGWEANQRLQKEEAAVRRAELRKQLDRKKQMNCLKEQEVQHRKAVEDTMKNHKKAVRFLKETTSRIHQKETEKELRSREEMERRTQAVLSLKSKITATKENIRAMQARDQAKAAVQKEEERRIRESVRREGGDVTKYMYQQKRLREFERQKQAFEEQKISRKVEILSKILQEEAQMEKRKKLLPDLFPKIQKSQDFMPESGKPSDKLLQYLEMTYGEADDENYRPKWRSPSPMSEDDGPISEKVSPGPDLPPGSQDYTEDGDSEEEAEESLAQPEFTGLWDQKHKTYKIPQDETRPRPITTNKMEQEILARTLEKHRSGIIQKQVVVGREFKGCPFYSKPDVIHFKDFEVGKTYKKKIMLTNSTYTINFCKLVGVSEHLRDFIYLHFDPPGQMSAGMACDLGVTFKPMINEDLFGEVTFLSQTGPFAVPLKCTIKKCDLAVDSSLIDFGTHVVGETISRTITLSNRGALGTKFNLVTSASSSAVRLTPEPSPLGQPTPQDSPCAGVVSEAKGSTTQDSGESCKEQSEGPDHSSETRSHKTAKEKCASLSSSEQTPLVPEQQNQDMAVTSDLMSTTGSREELLESSAQELLETSEIKPGEVTEGELRPFGFVKLQIMFTPTIPGEVQMDFDIKFSDPNSQSIPVRVRGVAIDVPVWVSKPNVDLKICMYDRLYQDSIPVHSRANTAVRATFEVCKELRNHMELLPKSGYIQARSTFNVQLKFLPRLSLTEDAGGYFDKETGVLEVPMTIHVADQTRPVLFAVHAVVTASDLEFDRKEVDFGHCSIHESVQASVHLTNKSLLPQEFGFDGIPKYVDVQPNDGFGILLPMETVEIDIIFSAIKAKEYSFELTCKSGINRDFKLSCQAVGVHPPLELSHSLVQFGATAVNDKSTATLYVVNSHTSCNEFTHPVPRIGKGEIAPVGPTSFEFVYPEDSDITITPAVGTVLPGKSCPVQVCFRPSLYKQQIQEEAIHMLCRAEETRLLLQNKNEKEAANAKKTETDAMSIKEPPSASKGKKKQKQASAKQTANEKAIKTCDTPGANSSANRSPFNPPKPGDIRPDSDTFAAAQASLIRSFKGSFKRYIIPCFVASGKSANRNEPGHLQYSPHNTLYLELHCPAVVPPLVVISNHGRSTVNFKEVAAGQTVVKRVTVQNISHEPLELSSTLLDPNGPFTLINALRPLQPGATHTLLVSFSPVEGKKFYETLEIRTSNVALCLNLSGIGIYPSVTCSVEGGIIDFGYVLTNESATSVFKINNMNTSSILVNYSVKQDSVSVKKHKDQQGLPSFLTPSKEPQSRVGTQNNSGLSVFCVSPLEGAINPGTSQDITVTFQPDHESLYYSDRLTVEIVNKEVAHVIQLKGSSRTHTMFVDGGDPLDVPVESLADLPAKEDPEGTELVELMKPILLTLKAACSENTLAPAVRELKVGCIRSTQPLAKKNVEFSFDNLNTLQQKGFNLDPGKGAVDPGQKKSITVTWVPPSGHDVTQPVSISTQLTLKGDVTEIYKLTLFALVSS</sequence>
<feature type="region of interest" description="Disordered" evidence="4">
    <location>
        <begin position="1505"/>
        <end position="1529"/>
    </location>
</feature>
<organism evidence="9 10">
    <name type="scientific">Huso huso</name>
    <name type="common">Beluga</name>
    <name type="synonym">Acipenser huso</name>
    <dbReference type="NCBI Taxonomy" id="61971"/>
    <lineage>
        <taxon>Eukaryota</taxon>
        <taxon>Metazoa</taxon>
        <taxon>Chordata</taxon>
        <taxon>Craniata</taxon>
        <taxon>Vertebrata</taxon>
        <taxon>Euteleostomi</taxon>
        <taxon>Actinopterygii</taxon>
        <taxon>Chondrostei</taxon>
        <taxon>Acipenseriformes</taxon>
        <taxon>Acipenseridae</taxon>
        <taxon>Huso</taxon>
    </lineage>
</organism>
<keyword evidence="10" id="KW-1185">Reference proteome</keyword>
<feature type="region of interest" description="Disordered" evidence="4">
    <location>
        <begin position="714"/>
        <end position="794"/>
    </location>
</feature>
<dbReference type="PANTHER" id="PTHR22538">
    <property type="entry name" value="CILIA- AND FLAGELLA-ASSOCIATED PROTEIN 74"/>
    <property type="match status" value="1"/>
</dbReference>
<dbReference type="InterPro" id="IPR056306">
    <property type="entry name" value="Ig-CFAP74_2nd"/>
</dbReference>
<protein>
    <submittedName>
        <fullName evidence="9">Cilia- and flagella-associated protein 74</fullName>
    </submittedName>
</protein>
<feature type="region of interest" description="Disordered" evidence="4">
    <location>
        <begin position="1218"/>
        <end position="1290"/>
    </location>
</feature>
<keyword evidence="9" id="KW-0282">Flagellum</keyword>
<feature type="compositionally biased region" description="Basic and acidic residues" evidence="4">
    <location>
        <begin position="750"/>
        <end position="775"/>
    </location>
</feature>
<feature type="region of interest" description="Disordered" evidence="4">
    <location>
        <begin position="451"/>
        <end position="506"/>
    </location>
</feature>
<dbReference type="EMBL" id="JAHFZB010000029">
    <property type="protein sequence ID" value="KAK6472317.1"/>
    <property type="molecule type" value="Genomic_DNA"/>
</dbReference>
<dbReference type="Pfam" id="PF24798">
    <property type="entry name" value="Ig-CFAP74_4th"/>
    <property type="match status" value="1"/>
</dbReference>
<keyword evidence="2" id="KW-0963">Cytoplasm</keyword>
<feature type="coiled-coil region" evidence="3">
    <location>
        <begin position="331"/>
        <end position="387"/>
    </location>
</feature>
<dbReference type="Pfam" id="PF15780">
    <property type="entry name" value="ASH"/>
    <property type="match status" value="1"/>
</dbReference>
<proteinExistence type="predicted"/>
<dbReference type="InterPro" id="IPR031549">
    <property type="entry name" value="ASH"/>
</dbReference>
<comment type="subcellular location">
    <subcellularLocation>
        <location evidence="1">Cytoplasm</location>
    </subcellularLocation>
</comment>
<feature type="compositionally biased region" description="Polar residues" evidence="4">
    <location>
        <begin position="1268"/>
        <end position="1277"/>
    </location>
</feature>
<evidence type="ECO:0000259" key="7">
    <source>
        <dbReference type="Pfam" id="PF24778"/>
    </source>
</evidence>
<evidence type="ECO:0000256" key="2">
    <source>
        <dbReference type="ARBA" id="ARBA00022490"/>
    </source>
</evidence>
<dbReference type="InterPro" id="IPR056310">
    <property type="entry name" value="Ig-CFAP74_4th"/>
</dbReference>
<dbReference type="Gene3D" id="2.60.40.10">
    <property type="entry name" value="Immunoglobulins"/>
    <property type="match status" value="5"/>
</dbReference>
<evidence type="ECO:0000256" key="3">
    <source>
        <dbReference type="SAM" id="Coils"/>
    </source>
</evidence>
<keyword evidence="3" id="KW-0175">Coiled coil</keyword>
<dbReference type="SUPFAM" id="SSF49354">
    <property type="entry name" value="PapD-like"/>
    <property type="match status" value="1"/>
</dbReference>
<dbReference type="Pfam" id="PF24770">
    <property type="entry name" value="Ig-CFAP74_2"/>
    <property type="match status" value="1"/>
</dbReference>
<dbReference type="PANTHER" id="PTHR22538:SF0">
    <property type="entry name" value="CILIA- AND FLAGELLA-ASSOCIATED PROTEIN 74"/>
    <property type="match status" value="1"/>
</dbReference>
<dbReference type="NCBIfam" id="NF012200">
    <property type="entry name" value="choice_anch_D"/>
    <property type="match status" value="1"/>
</dbReference>
<reference evidence="9 10" key="1">
    <citation type="submission" date="2021-05" db="EMBL/GenBank/DDBJ databases">
        <authorList>
            <person name="Zahm M."/>
            <person name="Klopp C."/>
            <person name="Cabau C."/>
            <person name="Kuhl H."/>
            <person name="Suciu R."/>
            <person name="Ciorpac M."/>
            <person name="Holostenco D."/>
            <person name="Gessner J."/>
            <person name="Wuertz S."/>
            <person name="Hohne C."/>
            <person name="Stock M."/>
            <person name="Gislard M."/>
            <person name="Lluch J."/>
            <person name="Milhes M."/>
            <person name="Lampietro C."/>
            <person name="Lopez Roques C."/>
            <person name="Donnadieu C."/>
            <person name="Du K."/>
            <person name="Schartl M."/>
            <person name="Guiguen Y."/>
        </authorList>
    </citation>
    <scope>NUCLEOTIDE SEQUENCE [LARGE SCALE GENOMIC DNA]</scope>
    <source>
        <strain evidence="9">Hh-F2</strain>
        <tissue evidence="9">Blood</tissue>
    </source>
</reference>
<feature type="coiled-coil region" evidence="3">
    <location>
        <begin position="135"/>
        <end position="165"/>
    </location>
</feature>
<feature type="compositionally biased region" description="Acidic residues" evidence="4">
    <location>
        <begin position="47"/>
        <end position="57"/>
    </location>
</feature>
<feature type="domain" description="CFAP74 second Ig-like" evidence="6">
    <location>
        <begin position="669"/>
        <end position="882"/>
    </location>
</feature>
<feature type="compositionally biased region" description="Acidic residues" evidence="4">
    <location>
        <begin position="487"/>
        <end position="499"/>
    </location>
</feature>
<feature type="coiled-coil region" evidence="3">
    <location>
        <begin position="241"/>
        <end position="292"/>
    </location>
</feature>
<dbReference type="Pfam" id="PF24778">
    <property type="entry name" value="Ig-CFAP74_3rd"/>
    <property type="match status" value="1"/>
</dbReference>
<evidence type="ECO:0000256" key="1">
    <source>
        <dbReference type="ARBA" id="ARBA00004496"/>
    </source>
</evidence>
<evidence type="ECO:0000256" key="4">
    <source>
        <dbReference type="SAM" id="MobiDB-lite"/>
    </source>
</evidence>
<evidence type="ECO:0000259" key="8">
    <source>
        <dbReference type="Pfam" id="PF24798"/>
    </source>
</evidence>
<evidence type="ECO:0000259" key="5">
    <source>
        <dbReference type="Pfam" id="PF15780"/>
    </source>
</evidence>
<dbReference type="Proteomes" id="UP001369086">
    <property type="component" value="Unassembled WGS sequence"/>
</dbReference>
<keyword evidence="9" id="KW-0969">Cilium</keyword>
<feature type="domain" description="Abnormal spindle-like microcephaly-associated protein ASH" evidence="5">
    <location>
        <begin position="1360"/>
        <end position="1440"/>
    </location>
</feature>